<dbReference type="STRING" id="3635.A0A1U8LD32"/>
<dbReference type="InterPro" id="IPR050796">
    <property type="entry name" value="SCF_F-box_component"/>
</dbReference>
<reference evidence="3" key="1">
    <citation type="journal article" date="2020" name="Nat. Genet.">
        <title>Genomic diversifications of five Gossypium allopolyploid species and their impact on cotton improvement.</title>
        <authorList>
            <person name="Chen Z.J."/>
            <person name="Sreedasyam A."/>
            <person name="Ando A."/>
            <person name="Song Q."/>
            <person name="De Santiago L.M."/>
            <person name="Hulse-Kemp A.M."/>
            <person name="Ding M."/>
            <person name="Ye W."/>
            <person name="Kirkbride R.C."/>
            <person name="Jenkins J."/>
            <person name="Plott C."/>
            <person name="Lovell J."/>
            <person name="Lin Y.M."/>
            <person name="Vaughn R."/>
            <person name="Liu B."/>
            <person name="Simpson S."/>
            <person name="Scheffler B.E."/>
            <person name="Wen L."/>
            <person name="Saski C.A."/>
            <person name="Grover C.E."/>
            <person name="Hu G."/>
            <person name="Conover J.L."/>
            <person name="Carlson J.W."/>
            <person name="Shu S."/>
            <person name="Boston L.B."/>
            <person name="Williams M."/>
            <person name="Peterson D.G."/>
            <person name="McGee K."/>
            <person name="Jones D.C."/>
            <person name="Wendel J.F."/>
            <person name="Stelly D.M."/>
            <person name="Grimwood J."/>
            <person name="Schmutz J."/>
        </authorList>
    </citation>
    <scope>NUCLEOTIDE SEQUENCE [LARGE SCALE GENOMIC DNA]</scope>
    <source>
        <strain evidence="3">cv. TM-1</strain>
    </source>
</reference>
<dbReference type="OrthoDB" id="591557at2759"/>
<keyword evidence="3" id="KW-1185">Reference proteome</keyword>
<evidence type="ECO:0000259" key="2">
    <source>
        <dbReference type="Pfam" id="PF08268"/>
    </source>
</evidence>
<accession>A0A1U8LD32</accession>
<dbReference type="InterPro" id="IPR001810">
    <property type="entry name" value="F-box_dom"/>
</dbReference>
<dbReference type="Pfam" id="PF08268">
    <property type="entry name" value="FBA_3"/>
    <property type="match status" value="1"/>
</dbReference>
<organism evidence="3 4">
    <name type="scientific">Gossypium hirsutum</name>
    <name type="common">Upland cotton</name>
    <name type="synonym">Gossypium mexicanum</name>
    <dbReference type="NCBI Taxonomy" id="3635"/>
    <lineage>
        <taxon>Eukaryota</taxon>
        <taxon>Viridiplantae</taxon>
        <taxon>Streptophyta</taxon>
        <taxon>Embryophyta</taxon>
        <taxon>Tracheophyta</taxon>
        <taxon>Spermatophyta</taxon>
        <taxon>Magnoliopsida</taxon>
        <taxon>eudicotyledons</taxon>
        <taxon>Gunneridae</taxon>
        <taxon>Pentapetalae</taxon>
        <taxon>rosids</taxon>
        <taxon>malvids</taxon>
        <taxon>Malvales</taxon>
        <taxon>Malvaceae</taxon>
        <taxon>Malvoideae</taxon>
        <taxon>Gossypium</taxon>
    </lineage>
</organism>
<dbReference type="Proteomes" id="UP000818029">
    <property type="component" value="Chromosome A08"/>
</dbReference>
<gene>
    <name evidence="4" type="primary">LOC107926219</name>
</gene>
<feature type="domain" description="F-box associated beta-propeller type 3" evidence="2">
    <location>
        <begin position="63"/>
        <end position="357"/>
    </location>
</feature>
<dbReference type="AlphaFoldDB" id="A0A1U8LD32"/>
<name>A0A1U8LD32_GOSHI</name>
<feature type="domain" description="F-box" evidence="1">
    <location>
        <begin position="9"/>
        <end position="42"/>
    </location>
</feature>
<dbReference type="SUPFAM" id="SSF81383">
    <property type="entry name" value="F-box domain"/>
    <property type="match status" value="1"/>
</dbReference>
<dbReference type="KEGG" id="ghi:107926219"/>
<evidence type="ECO:0000313" key="3">
    <source>
        <dbReference type="Proteomes" id="UP000818029"/>
    </source>
</evidence>
<proteinExistence type="predicted"/>
<dbReference type="InterPro" id="IPR013187">
    <property type="entry name" value="F-box-assoc_dom_typ3"/>
</dbReference>
<sequence>METFFLDEMIEILCRLSVKDLIRFKCASKHWCSLIDDPYFIKRHLSHSLKTKTNHSLLLRHYEYNFFSVNYDSGEAIQRLNHPVGEQKRAIKILGSCNGLLALIDDNDGIFLWNPSTRKFQVLPSTEIEISSPSICFERSTFYGFGYDPISDDYKLVRMVQLIGKSNGKLNSETKVYSLRRNCWRRIKDFCFYLLSAREIGFLANNALHWMAFKPPKSGKQDLVGFDLGTEEFRFLELPDFCLDKLFCYDIKAMGGYICLTATYREIDTVVVDVWTMEEYGVKESWIKLISCYQPEFIPDSPFAVPLAFSKNGDKVLFNISYKCRIFNNWYSLMDKFVWYDLCGERIEKVEIRGIPSVFEVHFYVESPVPINGNAVMINNEMP</sequence>
<protein>
    <submittedName>
        <fullName evidence="4">F-box protein CPR1</fullName>
    </submittedName>
</protein>
<dbReference type="PANTHER" id="PTHR31672:SF13">
    <property type="entry name" value="F-BOX PROTEIN CPR30-LIKE"/>
    <property type="match status" value="1"/>
</dbReference>
<reference evidence="4" key="2">
    <citation type="submission" date="2025-08" db="UniProtKB">
        <authorList>
            <consortium name="RefSeq"/>
        </authorList>
    </citation>
    <scope>IDENTIFICATION</scope>
</reference>
<evidence type="ECO:0000313" key="4">
    <source>
        <dbReference type="RefSeq" id="XP_016712495.1"/>
    </source>
</evidence>
<dbReference type="GeneID" id="107926219"/>
<dbReference type="PANTHER" id="PTHR31672">
    <property type="entry name" value="BNACNNG10540D PROTEIN"/>
    <property type="match status" value="1"/>
</dbReference>
<dbReference type="NCBIfam" id="TIGR01640">
    <property type="entry name" value="F_box_assoc_1"/>
    <property type="match status" value="1"/>
</dbReference>
<dbReference type="Pfam" id="PF00646">
    <property type="entry name" value="F-box"/>
    <property type="match status" value="1"/>
</dbReference>
<evidence type="ECO:0000259" key="1">
    <source>
        <dbReference type="Pfam" id="PF00646"/>
    </source>
</evidence>
<dbReference type="RefSeq" id="XP_016712495.1">
    <property type="nucleotide sequence ID" value="XM_016857006.2"/>
</dbReference>
<dbReference type="InterPro" id="IPR017451">
    <property type="entry name" value="F-box-assoc_interact_dom"/>
</dbReference>
<dbReference type="PaxDb" id="3635-A0A1U8LD32"/>
<dbReference type="InterPro" id="IPR036047">
    <property type="entry name" value="F-box-like_dom_sf"/>
</dbReference>
<dbReference type="OMA" id="ICLTATY"/>